<organism evidence="1 2">
    <name type="scientific">Flavobacterium frigidimaris</name>
    <dbReference type="NCBI Taxonomy" id="262320"/>
    <lineage>
        <taxon>Bacteria</taxon>
        <taxon>Pseudomonadati</taxon>
        <taxon>Bacteroidota</taxon>
        <taxon>Flavobacteriia</taxon>
        <taxon>Flavobacteriales</taxon>
        <taxon>Flavobacteriaceae</taxon>
        <taxon>Flavobacterium</taxon>
    </lineage>
</organism>
<dbReference type="PANTHER" id="PTHR21485">
    <property type="entry name" value="HAD SUPERFAMILY MEMBERS CMAS AND KDSC"/>
    <property type="match status" value="1"/>
</dbReference>
<accession>A0ABX4BUI7</accession>
<dbReference type="Gene3D" id="3.90.550.10">
    <property type="entry name" value="Spore Coat Polysaccharide Biosynthesis Protein SpsA, Chain A"/>
    <property type="match status" value="1"/>
</dbReference>
<dbReference type="InterPro" id="IPR003329">
    <property type="entry name" value="Cytidylyl_trans"/>
</dbReference>
<dbReference type="InterPro" id="IPR050793">
    <property type="entry name" value="CMP-NeuNAc_synthase"/>
</dbReference>
<reference evidence="1 2" key="1">
    <citation type="submission" date="2016-11" db="EMBL/GenBank/DDBJ databases">
        <title>Whole genomes of Flavobacteriaceae.</title>
        <authorList>
            <person name="Stine C."/>
            <person name="Li C."/>
            <person name="Tadesse D."/>
        </authorList>
    </citation>
    <scope>NUCLEOTIDE SEQUENCE [LARGE SCALE GENOMIC DNA]</scope>
    <source>
        <strain evidence="1 2">DSM 15937</strain>
    </source>
</reference>
<dbReference type="PANTHER" id="PTHR21485:SF6">
    <property type="entry name" value="N-ACYLNEURAMINATE CYTIDYLYLTRANSFERASE-RELATED"/>
    <property type="match status" value="1"/>
</dbReference>
<dbReference type="Proteomes" id="UP000198382">
    <property type="component" value="Unassembled WGS sequence"/>
</dbReference>
<gene>
    <name evidence="1" type="ORF">B0A65_04220</name>
</gene>
<dbReference type="EMBL" id="MUGV01000007">
    <property type="protein sequence ID" value="OXA81470.1"/>
    <property type="molecule type" value="Genomic_DNA"/>
</dbReference>
<sequence length="232" mass="26614">MRVLAIIPARGGSKGVPGKNIKLLGSKPLIVHAIECAKKCKKVTKTIVSTDSDEILNIALKFEAEVIKRLTSLAQDTSNVVTAVEEVYQKLEEEFDLIVLLQPTSPLRTSVDLENIITMFEKDEFIDGVISVVHLEDYHPARMYNLEKDNKLIPFVNEGETKRRQDLEPVYFRNGCFYAVRVKAFLKEKSFMVENKKAYVMDVNWLVNIDSFRDFKIAEMLYDDWKNENSCN</sequence>
<evidence type="ECO:0008006" key="3">
    <source>
        <dbReference type="Google" id="ProtNLM"/>
    </source>
</evidence>
<proteinExistence type="predicted"/>
<keyword evidence="2" id="KW-1185">Reference proteome</keyword>
<dbReference type="CDD" id="cd02513">
    <property type="entry name" value="CMP-NeuAc_Synthase"/>
    <property type="match status" value="1"/>
</dbReference>
<comment type="caution">
    <text evidence="1">The sequence shown here is derived from an EMBL/GenBank/DDBJ whole genome shotgun (WGS) entry which is preliminary data.</text>
</comment>
<evidence type="ECO:0000313" key="2">
    <source>
        <dbReference type="Proteomes" id="UP000198382"/>
    </source>
</evidence>
<dbReference type="Pfam" id="PF02348">
    <property type="entry name" value="CTP_transf_3"/>
    <property type="match status" value="1"/>
</dbReference>
<dbReference type="RefSeq" id="WP_074659430.1">
    <property type="nucleotide sequence ID" value="NZ_MUGV01000007.1"/>
</dbReference>
<evidence type="ECO:0000313" key="1">
    <source>
        <dbReference type="EMBL" id="OXA81470.1"/>
    </source>
</evidence>
<dbReference type="SUPFAM" id="SSF53448">
    <property type="entry name" value="Nucleotide-diphospho-sugar transferases"/>
    <property type="match status" value="1"/>
</dbReference>
<protein>
    <recommendedName>
        <fullName evidence="3">N-acylneuraminate cytidylyltransferase</fullName>
    </recommendedName>
</protein>
<dbReference type="InterPro" id="IPR029044">
    <property type="entry name" value="Nucleotide-diphossugar_trans"/>
</dbReference>
<name>A0ABX4BUI7_FLAFR</name>